<dbReference type="AlphaFoldDB" id="A0A1H1YRT8"/>
<proteinExistence type="predicted"/>
<accession>A0A1H1YRT8</accession>
<gene>
    <name evidence="1" type="ORF">SAMN05216598_4592</name>
</gene>
<dbReference type="Proteomes" id="UP000199524">
    <property type="component" value="Chromosome I"/>
</dbReference>
<dbReference type="Gene3D" id="1.25.10.10">
    <property type="entry name" value="Leucine-rich Repeat Variant"/>
    <property type="match status" value="3"/>
</dbReference>
<keyword evidence="2" id="KW-1185">Reference proteome</keyword>
<name>A0A1H1YRT8_9PSED</name>
<dbReference type="GeneID" id="300209476"/>
<protein>
    <submittedName>
        <fullName evidence="1">HEAT repeat</fullName>
    </submittedName>
</protein>
<dbReference type="SUPFAM" id="SSF48371">
    <property type="entry name" value="ARM repeat"/>
    <property type="match status" value="1"/>
</dbReference>
<dbReference type="InterPro" id="IPR016024">
    <property type="entry name" value="ARM-type_fold"/>
</dbReference>
<dbReference type="InterPro" id="IPR011989">
    <property type="entry name" value="ARM-like"/>
</dbReference>
<dbReference type="EMBL" id="LT629777">
    <property type="protein sequence ID" value="SDT24127.1"/>
    <property type="molecule type" value="Genomic_DNA"/>
</dbReference>
<dbReference type="RefSeq" id="WP_090209124.1">
    <property type="nucleotide sequence ID" value="NZ_LT629777.1"/>
</dbReference>
<evidence type="ECO:0000313" key="2">
    <source>
        <dbReference type="Proteomes" id="UP000199524"/>
    </source>
</evidence>
<sequence>MNDGYESRGLRGWLPALEDYEAAQVHDVLYRHDTLAALLILSRSGNGFVREAAVRELSGHVGAEALEVLFERLNDWVPQVREQAALALEPYLVSENARFLLQALNALLALAGGRRADHVDILARVRSALLLAPLRQPMEEVFRASKGKVARFLFGVLLEDSTTRLGLLEVALRHPDMTVRQLAVDTCAALPAKEALPLLDEAMRTSAASVRVKVLRVLLTLLDDPGDALVKALLDASASMRNLAIWAAPRWQVDCRQVLSTRLAGPVPASKHEWLGVIGLARDLDEPQADPMLVQALRSRSLHVRLQALNALGERGVAQQIEALGDPSEKIFKAAVALLRKQPWGLFDGALERLMDAQWHQLPESHRGPLLSLKPGWRQLEYLLRRHEQEGSGSNEWLDRLAGCCACRCTWGDTSTPRELRQALLRQLQVLEVQGALPRGSVDRLR</sequence>
<evidence type="ECO:0000313" key="1">
    <source>
        <dbReference type="EMBL" id="SDT24127.1"/>
    </source>
</evidence>
<reference evidence="2" key="1">
    <citation type="submission" date="2016-10" db="EMBL/GenBank/DDBJ databases">
        <authorList>
            <person name="Varghese N."/>
            <person name="Submissions S."/>
        </authorList>
    </citation>
    <scope>NUCLEOTIDE SEQUENCE [LARGE SCALE GENOMIC DNA]</scope>
    <source>
        <strain evidence="2">ATCC 23835</strain>
    </source>
</reference>
<organism evidence="1 2">
    <name type="scientific">Pseudomonas asplenii</name>
    <dbReference type="NCBI Taxonomy" id="53407"/>
    <lineage>
        <taxon>Bacteria</taxon>
        <taxon>Pseudomonadati</taxon>
        <taxon>Pseudomonadota</taxon>
        <taxon>Gammaproteobacteria</taxon>
        <taxon>Pseudomonadales</taxon>
        <taxon>Pseudomonadaceae</taxon>
        <taxon>Pseudomonas</taxon>
    </lineage>
</organism>